<dbReference type="InterPro" id="IPR009056">
    <property type="entry name" value="Cyt_c-like_dom"/>
</dbReference>
<name>I3CBJ8_9GAMM</name>
<dbReference type="GO" id="GO:0020037">
    <property type="term" value="F:heme binding"/>
    <property type="evidence" value="ECO:0007669"/>
    <property type="project" value="InterPro"/>
</dbReference>
<accession>I3CBJ8</accession>
<feature type="compositionally biased region" description="Low complexity" evidence="4">
    <location>
        <begin position="27"/>
        <end position="82"/>
    </location>
</feature>
<dbReference type="EMBL" id="JH600070">
    <property type="protein sequence ID" value="EIJ40991.1"/>
    <property type="molecule type" value="Genomic_DNA"/>
</dbReference>
<dbReference type="RefSeq" id="WP_002682506.1">
    <property type="nucleotide sequence ID" value="NZ_JH600070.1"/>
</dbReference>
<keyword evidence="2" id="KW-0479">Metal-binding</keyword>
<evidence type="ECO:0000256" key="5">
    <source>
        <dbReference type="SAM" id="SignalP"/>
    </source>
</evidence>
<feature type="chain" id="PRO_5003669057" description="Cytochrome c domain-containing protein" evidence="5">
    <location>
        <begin position="26"/>
        <end position="193"/>
    </location>
</feature>
<dbReference type="Proteomes" id="UP000005744">
    <property type="component" value="Unassembled WGS sequence"/>
</dbReference>
<dbReference type="SUPFAM" id="SSF46626">
    <property type="entry name" value="Cytochrome c"/>
    <property type="match status" value="1"/>
</dbReference>
<dbReference type="Gene3D" id="1.10.760.10">
    <property type="entry name" value="Cytochrome c-like domain"/>
    <property type="match status" value="1"/>
</dbReference>
<evidence type="ECO:0000313" key="8">
    <source>
        <dbReference type="Proteomes" id="UP000005744"/>
    </source>
</evidence>
<proteinExistence type="predicted"/>
<dbReference type="STRING" id="395493.BegalDRAFT_0065"/>
<evidence type="ECO:0000313" key="7">
    <source>
        <dbReference type="EMBL" id="EIJ40991.1"/>
    </source>
</evidence>
<keyword evidence="3" id="KW-0408">Iron</keyword>
<dbReference type="GO" id="GO:0009055">
    <property type="term" value="F:electron transfer activity"/>
    <property type="evidence" value="ECO:0007669"/>
    <property type="project" value="InterPro"/>
</dbReference>
<sequence length="193" mass="20598">MKKSVLFLTVTLCVGGLLNSSLLTAETATPTTTETPTPTGATPNTATTQPATTPAPTTVTTPSATTETTPATTSPAPATASTEKPYTVVCEGNKCKVDAQTFKGWRAFHATCHVCHAQDAVGSTFAPSLIERLKDFPKERFIHSVTEGFQGQVGVMPAWKDNPNVMPHLDELWSYLRARSDGVLLPGRPEKLQ</sequence>
<feature type="region of interest" description="Disordered" evidence="4">
    <location>
        <begin position="27"/>
        <end position="83"/>
    </location>
</feature>
<keyword evidence="1" id="KW-0349">Heme</keyword>
<dbReference type="InterPro" id="IPR036909">
    <property type="entry name" value="Cyt_c-like_dom_sf"/>
</dbReference>
<feature type="signal peptide" evidence="5">
    <location>
        <begin position="1"/>
        <end position="25"/>
    </location>
</feature>
<organism evidence="7 8">
    <name type="scientific">Beggiatoa alba B18LD</name>
    <dbReference type="NCBI Taxonomy" id="395493"/>
    <lineage>
        <taxon>Bacteria</taxon>
        <taxon>Pseudomonadati</taxon>
        <taxon>Pseudomonadota</taxon>
        <taxon>Gammaproteobacteria</taxon>
        <taxon>Thiotrichales</taxon>
        <taxon>Thiotrichaceae</taxon>
        <taxon>Beggiatoa</taxon>
    </lineage>
</organism>
<evidence type="ECO:0000256" key="1">
    <source>
        <dbReference type="ARBA" id="ARBA00022617"/>
    </source>
</evidence>
<dbReference type="OrthoDB" id="5567444at2"/>
<dbReference type="eggNOG" id="COG2010">
    <property type="taxonomic scope" value="Bacteria"/>
</dbReference>
<evidence type="ECO:0000256" key="4">
    <source>
        <dbReference type="SAM" id="MobiDB-lite"/>
    </source>
</evidence>
<evidence type="ECO:0000256" key="2">
    <source>
        <dbReference type="ARBA" id="ARBA00022723"/>
    </source>
</evidence>
<dbReference type="GO" id="GO:0046872">
    <property type="term" value="F:metal ion binding"/>
    <property type="evidence" value="ECO:0007669"/>
    <property type="project" value="UniProtKB-KW"/>
</dbReference>
<dbReference type="AlphaFoldDB" id="I3CBJ8"/>
<protein>
    <recommendedName>
        <fullName evidence="6">Cytochrome c domain-containing protein</fullName>
    </recommendedName>
</protein>
<evidence type="ECO:0000259" key="6">
    <source>
        <dbReference type="Pfam" id="PF13442"/>
    </source>
</evidence>
<dbReference type="Pfam" id="PF13442">
    <property type="entry name" value="Cytochrome_CBB3"/>
    <property type="match status" value="1"/>
</dbReference>
<keyword evidence="5" id="KW-0732">Signal</keyword>
<reference evidence="7 8" key="1">
    <citation type="submission" date="2011-11" db="EMBL/GenBank/DDBJ databases">
        <title>Improved High-Quality Draft sequence of Beggiatoa alba B18lD.</title>
        <authorList>
            <consortium name="US DOE Joint Genome Institute"/>
            <person name="Lucas S."/>
            <person name="Han J."/>
            <person name="Lapidus A."/>
            <person name="Cheng J.-F."/>
            <person name="Goodwin L."/>
            <person name="Pitluck S."/>
            <person name="Peters L."/>
            <person name="Mikhailova N."/>
            <person name="Held B."/>
            <person name="Detter J.C."/>
            <person name="Han C."/>
            <person name="Tapia R."/>
            <person name="Land M."/>
            <person name="Hauser L."/>
            <person name="Kyrpides N."/>
            <person name="Ivanova N."/>
            <person name="Pagani I."/>
            <person name="Samuel K."/>
            <person name="Teske A."/>
            <person name="Mueller J."/>
            <person name="Woyke T."/>
        </authorList>
    </citation>
    <scope>NUCLEOTIDE SEQUENCE [LARGE SCALE GENOMIC DNA]</scope>
    <source>
        <strain evidence="7 8">B18LD</strain>
    </source>
</reference>
<feature type="domain" description="Cytochrome c" evidence="6">
    <location>
        <begin position="103"/>
        <end position="175"/>
    </location>
</feature>
<evidence type="ECO:0000256" key="3">
    <source>
        <dbReference type="ARBA" id="ARBA00023004"/>
    </source>
</evidence>
<gene>
    <name evidence="7" type="ORF">BegalDRAFT_0065</name>
</gene>
<dbReference type="HOGENOM" id="CLU_112016_0_0_6"/>
<keyword evidence="8" id="KW-1185">Reference proteome</keyword>